<sequence>MKSRTTILTAAAASLAAITSASAEEAPWQPVSGEGIHYFSTSVKHSEAPTETGAVIRSTDIVSLTGDLTGTVLYHPVTVIDGAAGTLNNSGYQVFSGTVLGGEPVLLLDDSFSFEVLLATGTANGTVILDQTLAGPPTVCKLTVNGDGTMTEDGDSLFTYEGECQVEAR</sequence>
<reference evidence="2" key="3">
    <citation type="submission" date="2020-09" db="EMBL/GenBank/DDBJ databases">
        <authorList>
            <person name="Sun Q."/>
            <person name="Zhou Y."/>
        </authorList>
    </citation>
    <scope>NUCLEOTIDE SEQUENCE</scope>
    <source>
        <strain evidence="2">CGMCC 1.14984</strain>
    </source>
</reference>
<evidence type="ECO:0000256" key="1">
    <source>
        <dbReference type="SAM" id="SignalP"/>
    </source>
</evidence>
<accession>A0A8J3EPY8</accession>
<evidence type="ECO:0000313" key="3">
    <source>
        <dbReference type="EMBL" id="NHK26360.1"/>
    </source>
</evidence>
<evidence type="ECO:0000313" key="2">
    <source>
        <dbReference type="EMBL" id="GGH92097.1"/>
    </source>
</evidence>
<reference evidence="2" key="1">
    <citation type="journal article" date="2014" name="Int. J. Syst. Evol. Microbiol.">
        <title>Complete genome sequence of Corynebacterium casei LMG S-19264T (=DSM 44701T), isolated from a smear-ripened cheese.</title>
        <authorList>
            <consortium name="US DOE Joint Genome Institute (JGI-PGF)"/>
            <person name="Walter F."/>
            <person name="Albersmeier A."/>
            <person name="Kalinowski J."/>
            <person name="Ruckert C."/>
        </authorList>
    </citation>
    <scope>NUCLEOTIDE SEQUENCE</scope>
    <source>
        <strain evidence="2">CGMCC 1.14984</strain>
    </source>
</reference>
<gene>
    <name evidence="3" type="ORF">FF098_000390</name>
    <name evidence="2" type="ORF">GCM10011355_00790</name>
</gene>
<keyword evidence="1" id="KW-0732">Signal</keyword>
<comment type="caution">
    <text evidence="2">The sequence shown here is derived from an EMBL/GenBank/DDBJ whole genome shotgun (WGS) entry which is preliminary data.</text>
</comment>
<feature type="signal peptide" evidence="1">
    <location>
        <begin position="1"/>
        <end position="23"/>
    </location>
</feature>
<dbReference type="Proteomes" id="UP000818603">
    <property type="component" value="Unassembled WGS sequence"/>
</dbReference>
<dbReference type="EMBL" id="BMGZ01000001">
    <property type="protein sequence ID" value="GGH92097.1"/>
    <property type="molecule type" value="Genomic_DNA"/>
</dbReference>
<keyword evidence="5" id="KW-1185">Reference proteome</keyword>
<feature type="chain" id="PRO_5035289878" evidence="1">
    <location>
        <begin position="24"/>
        <end position="169"/>
    </location>
</feature>
<protein>
    <submittedName>
        <fullName evidence="2">Uncharacterized protein</fullName>
    </submittedName>
</protein>
<dbReference type="EMBL" id="VCJR02000001">
    <property type="protein sequence ID" value="NHK26360.1"/>
    <property type="molecule type" value="Genomic_DNA"/>
</dbReference>
<dbReference type="RefSeq" id="WP_155135771.1">
    <property type="nucleotide sequence ID" value="NZ_BMGZ01000001.1"/>
</dbReference>
<evidence type="ECO:0000313" key="5">
    <source>
        <dbReference type="Proteomes" id="UP000818603"/>
    </source>
</evidence>
<proteinExistence type="predicted"/>
<organism evidence="2 4">
    <name type="scientific">Aquisalinus luteolus</name>
    <dbReference type="NCBI Taxonomy" id="1566827"/>
    <lineage>
        <taxon>Bacteria</taxon>
        <taxon>Pseudomonadati</taxon>
        <taxon>Pseudomonadota</taxon>
        <taxon>Alphaproteobacteria</taxon>
        <taxon>Parvularculales</taxon>
        <taxon>Parvularculaceae</taxon>
        <taxon>Aquisalinus</taxon>
    </lineage>
</organism>
<reference evidence="3 5" key="2">
    <citation type="submission" date="2020-02" db="EMBL/GenBank/DDBJ databases">
        <title>Genome sequence of Parvularcula flava strain NH6-79.</title>
        <authorList>
            <person name="Abdul Karim M.H."/>
            <person name="Lam M.Q."/>
            <person name="Chen S.J."/>
            <person name="Yahya A."/>
            <person name="Shahir S."/>
            <person name="Shamsir M.S."/>
            <person name="Chong C.S."/>
        </authorList>
    </citation>
    <scope>NUCLEOTIDE SEQUENCE [LARGE SCALE GENOMIC DNA]</scope>
    <source>
        <strain evidence="3 5">NH6-79</strain>
    </source>
</reference>
<evidence type="ECO:0000313" key="4">
    <source>
        <dbReference type="Proteomes" id="UP000621856"/>
    </source>
</evidence>
<dbReference type="AlphaFoldDB" id="A0A8J3EPY8"/>
<dbReference type="Proteomes" id="UP000621856">
    <property type="component" value="Unassembled WGS sequence"/>
</dbReference>
<name>A0A8J3EPY8_9PROT</name>